<dbReference type="InParanoid" id="Q0UXW3"/>
<organism evidence="1 2">
    <name type="scientific">Phaeosphaeria nodorum (strain SN15 / ATCC MYA-4574 / FGSC 10173)</name>
    <name type="common">Glume blotch fungus</name>
    <name type="synonym">Parastagonospora nodorum</name>
    <dbReference type="NCBI Taxonomy" id="321614"/>
    <lineage>
        <taxon>Eukaryota</taxon>
        <taxon>Fungi</taxon>
        <taxon>Dikarya</taxon>
        <taxon>Ascomycota</taxon>
        <taxon>Pezizomycotina</taxon>
        <taxon>Dothideomycetes</taxon>
        <taxon>Pleosporomycetidae</taxon>
        <taxon>Pleosporales</taxon>
        <taxon>Pleosporineae</taxon>
        <taxon>Phaeosphaeriaceae</taxon>
        <taxon>Parastagonospora</taxon>
    </lineage>
</organism>
<dbReference type="AlphaFoldDB" id="Q0UXW3"/>
<dbReference type="Proteomes" id="UP000001055">
    <property type="component" value="Unassembled WGS sequence"/>
</dbReference>
<evidence type="ECO:0000313" key="1">
    <source>
        <dbReference type="EMBL" id="EAT88606.1"/>
    </source>
</evidence>
<dbReference type="HOGENOM" id="CLU_2134413_0_0_1"/>
<protein>
    <submittedName>
        <fullName evidence="1">Uncharacterized protein</fullName>
    </submittedName>
</protein>
<dbReference type="VEuPathDB" id="FungiDB:JI435_034010"/>
<reference evidence="2" key="1">
    <citation type="journal article" date="2007" name="Plant Cell">
        <title>Dothideomycete-plant interactions illuminated by genome sequencing and EST analysis of the wheat pathogen Stagonospora nodorum.</title>
        <authorList>
            <person name="Hane J.K."/>
            <person name="Lowe R.G."/>
            <person name="Solomon P.S."/>
            <person name="Tan K.C."/>
            <person name="Schoch C.L."/>
            <person name="Spatafora J.W."/>
            <person name="Crous P.W."/>
            <person name="Kodira C."/>
            <person name="Birren B.W."/>
            <person name="Galagan J.E."/>
            <person name="Torriani S.F."/>
            <person name="McDonald B.A."/>
            <person name="Oliver R.P."/>
        </authorList>
    </citation>
    <scope>NUCLEOTIDE SEQUENCE [LARGE SCALE GENOMIC DNA]</scope>
    <source>
        <strain evidence="2">SN15 / ATCC MYA-4574 / FGSC 10173</strain>
    </source>
</reference>
<dbReference type="KEGG" id="pno:SNOG_03401"/>
<dbReference type="EMBL" id="CH445329">
    <property type="protein sequence ID" value="EAT88606.1"/>
    <property type="molecule type" value="Genomic_DNA"/>
</dbReference>
<name>Q0UXW3_PHANO</name>
<evidence type="ECO:0000313" key="2">
    <source>
        <dbReference type="Proteomes" id="UP000001055"/>
    </source>
</evidence>
<proteinExistence type="predicted"/>
<dbReference type="RefSeq" id="XP_001793969.1">
    <property type="nucleotide sequence ID" value="XM_001793917.1"/>
</dbReference>
<gene>
    <name evidence="1" type="ORF">SNOG_03401</name>
</gene>
<accession>Q0UXW3</accession>
<sequence>MSNNNHLRSDPVIPVLVPWLRGQPSRRPYVVMRRAEEHHRELLVFLQDMATKAKEANMTAPTACHAGFAHNKVMIVASSVAELEAVRDEAHQGRHCTAPVVPEGRTCEDSGHA</sequence>
<dbReference type="GeneID" id="5970832"/>